<feature type="region of interest" description="Disordered" evidence="1">
    <location>
        <begin position="1"/>
        <end position="89"/>
    </location>
</feature>
<organism evidence="2 3">
    <name type="scientific">Jaapia argillacea MUCL 33604</name>
    <dbReference type="NCBI Taxonomy" id="933084"/>
    <lineage>
        <taxon>Eukaryota</taxon>
        <taxon>Fungi</taxon>
        <taxon>Dikarya</taxon>
        <taxon>Basidiomycota</taxon>
        <taxon>Agaricomycotina</taxon>
        <taxon>Agaricomycetes</taxon>
        <taxon>Agaricomycetidae</taxon>
        <taxon>Jaapiales</taxon>
        <taxon>Jaapiaceae</taxon>
        <taxon>Jaapia</taxon>
    </lineage>
</organism>
<protein>
    <submittedName>
        <fullName evidence="2">Uncharacterized protein</fullName>
    </submittedName>
</protein>
<evidence type="ECO:0000313" key="3">
    <source>
        <dbReference type="Proteomes" id="UP000027265"/>
    </source>
</evidence>
<keyword evidence="3" id="KW-1185">Reference proteome</keyword>
<feature type="compositionally biased region" description="Polar residues" evidence="1">
    <location>
        <begin position="54"/>
        <end position="82"/>
    </location>
</feature>
<dbReference type="InParanoid" id="A0A067PX65"/>
<proteinExistence type="predicted"/>
<reference evidence="3" key="1">
    <citation type="journal article" date="2014" name="Proc. Natl. Acad. Sci. U.S.A.">
        <title>Extensive sampling of basidiomycete genomes demonstrates inadequacy of the white-rot/brown-rot paradigm for wood decay fungi.</title>
        <authorList>
            <person name="Riley R."/>
            <person name="Salamov A.A."/>
            <person name="Brown D.W."/>
            <person name="Nagy L.G."/>
            <person name="Floudas D."/>
            <person name="Held B.W."/>
            <person name="Levasseur A."/>
            <person name="Lombard V."/>
            <person name="Morin E."/>
            <person name="Otillar R."/>
            <person name="Lindquist E.A."/>
            <person name="Sun H."/>
            <person name="LaButti K.M."/>
            <person name="Schmutz J."/>
            <person name="Jabbour D."/>
            <person name="Luo H."/>
            <person name="Baker S.E."/>
            <person name="Pisabarro A.G."/>
            <person name="Walton J.D."/>
            <person name="Blanchette R.A."/>
            <person name="Henrissat B."/>
            <person name="Martin F."/>
            <person name="Cullen D."/>
            <person name="Hibbett D.S."/>
            <person name="Grigoriev I.V."/>
        </authorList>
    </citation>
    <scope>NUCLEOTIDE SEQUENCE [LARGE SCALE GENOMIC DNA]</scope>
    <source>
        <strain evidence="3">MUCL 33604</strain>
    </source>
</reference>
<dbReference type="AlphaFoldDB" id="A0A067PX65"/>
<gene>
    <name evidence="2" type="ORF">JAAARDRAFT_78084</name>
</gene>
<feature type="compositionally biased region" description="Basic and acidic residues" evidence="1">
    <location>
        <begin position="1"/>
        <end position="16"/>
    </location>
</feature>
<dbReference type="EMBL" id="KL197716">
    <property type="protein sequence ID" value="KDQ59324.1"/>
    <property type="molecule type" value="Genomic_DNA"/>
</dbReference>
<evidence type="ECO:0000256" key="1">
    <source>
        <dbReference type="SAM" id="MobiDB-lite"/>
    </source>
</evidence>
<evidence type="ECO:0000313" key="2">
    <source>
        <dbReference type="EMBL" id="KDQ59324.1"/>
    </source>
</evidence>
<dbReference type="Proteomes" id="UP000027265">
    <property type="component" value="Unassembled WGS sequence"/>
</dbReference>
<name>A0A067PX65_9AGAM</name>
<dbReference type="HOGENOM" id="CLU_1133729_0_0_1"/>
<accession>A0A067PX65</accession>
<sequence>MVRESCYEGTRGRDIPDIVDGGSNVPPPEVRVLDGSAIRSSSVATAEPSDTVPVDSNSLVTPNITLDANPPTSADSPPQMSSDADPIPVPSPTLESFQRFRADCFKFSTEKPPVENYSAEGKQQFVAMMLLEWERLRVNAEVFNPDQTVQVEFTSIKDKLDMFEQRLARSQKTKSSALHPLYDRLILLEQRTIWKAKPATQLLQVDYGHQGRRGLESVTELEGDEKWVNLNERDVVSKERKRKGD</sequence>